<name>A0ABT1MMW5_9RHOB</name>
<dbReference type="PANTHER" id="PTHR30292">
    <property type="entry name" value="UNCHARACTERIZED PROTEIN YBGL-RELATED"/>
    <property type="match status" value="1"/>
</dbReference>
<dbReference type="Proteomes" id="UP001203945">
    <property type="component" value="Unassembled WGS sequence"/>
</dbReference>
<keyword evidence="3" id="KW-1185">Reference proteome</keyword>
<comment type="function">
    <text evidence="1">Catalyzes the cleavage of 5-oxoproline to form L-glutamate coupled to the hydrolysis of ATP to ADP and inorganic phosphate.</text>
</comment>
<comment type="subunit">
    <text evidence="1">Forms a complex composed of PxpA, PxpB and PxpC.</text>
</comment>
<proteinExistence type="inferred from homology"/>
<dbReference type="HAMAP" id="MF_00691">
    <property type="entry name" value="PxpA"/>
    <property type="match status" value="1"/>
</dbReference>
<evidence type="ECO:0000256" key="1">
    <source>
        <dbReference type="HAMAP-Rule" id="MF_00691"/>
    </source>
</evidence>
<dbReference type="EC" id="3.5.2.9" evidence="1"/>
<dbReference type="NCBIfam" id="NF003814">
    <property type="entry name" value="PRK05406.1-3"/>
    <property type="match status" value="1"/>
</dbReference>
<comment type="catalytic activity">
    <reaction evidence="1">
        <text>5-oxo-L-proline + ATP + 2 H2O = L-glutamate + ADP + phosphate + H(+)</text>
        <dbReference type="Rhea" id="RHEA:10348"/>
        <dbReference type="ChEBI" id="CHEBI:15377"/>
        <dbReference type="ChEBI" id="CHEBI:15378"/>
        <dbReference type="ChEBI" id="CHEBI:29985"/>
        <dbReference type="ChEBI" id="CHEBI:30616"/>
        <dbReference type="ChEBI" id="CHEBI:43474"/>
        <dbReference type="ChEBI" id="CHEBI:58402"/>
        <dbReference type="ChEBI" id="CHEBI:456216"/>
        <dbReference type="EC" id="3.5.2.9"/>
    </reaction>
</comment>
<comment type="similarity">
    <text evidence="1">Belongs to the LamB/PxpA family.</text>
</comment>
<dbReference type="InterPro" id="IPR005501">
    <property type="entry name" value="LamB/YcsF/PxpA-like"/>
</dbReference>
<dbReference type="NCBIfam" id="NF003816">
    <property type="entry name" value="PRK05406.1-5"/>
    <property type="match status" value="1"/>
</dbReference>
<dbReference type="PANTHER" id="PTHR30292:SF0">
    <property type="entry name" value="5-OXOPROLINASE SUBUNIT A"/>
    <property type="match status" value="1"/>
</dbReference>
<dbReference type="Pfam" id="PF03746">
    <property type="entry name" value="LamB_YcsF"/>
    <property type="match status" value="1"/>
</dbReference>
<sequence length="253" mass="26289">MRIDLNSDLGEAYGAWSMGDDSAMLDVVSSANIACGAHAGDPEVMFTTLQTAAANGVAIGAHPGYADREGFGRRVIPMSPAQAARMMVAQIGALQALAALAGARVCYVKPHGALANLAAAEPELARTLARAVRDLDPSLAVLAISGTALDQAARAEGIETYSEIFADRAYLPDGQLMPRARSEAVLHDADAVVKRLIDWLDDGTMPAGDGGRVRLAGQSICVHGDTPGAVDMARHIRSRLTDAGVTIAPFLSS</sequence>
<gene>
    <name evidence="1" type="primary">pxpA</name>
    <name evidence="2" type="ORF">MLD63_04175</name>
</gene>
<accession>A0ABT1MMW5</accession>
<dbReference type="CDD" id="cd10787">
    <property type="entry name" value="LamB_YcsF_like"/>
    <property type="match status" value="1"/>
</dbReference>
<dbReference type="InterPro" id="IPR011330">
    <property type="entry name" value="Glyco_hydro/deAcase_b/a-brl"/>
</dbReference>
<comment type="caution">
    <text evidence="2">The sequence shown here is derived from an EMBL/GenBank/DDBJ whole genome shotgun (WGS) entry which is preliminary data.</text>
</comment>
<organism evidence="2 3">
    <name type="scientific">Paracoccus albicereus</name>
    <dbReference type="NCBI Taxonomy" id="2922394"/>
    <lineage>
        <taxon>Bacteria</taxon>
        <taxon>Pseudomonadati</taxon>
        <taxon>Pseudomonadota</taxon>
        <taxon>Alphaproteobacteria</taxon>
        <taxon>Rhodobacterales</taxon>
        <taxon>Paracoccaceae</taxon>
        <taxon>Paracoccus</taxon>
    </lineage>
</organism>
<keyword evidence="1" id="KW-0547">Nucleotide-binding</keyword>
<dbReference type="SUPFAM" id="SSF88713">
    <property type="entry name" value="Glycoside hydrolase/deacetylase"/>
    <property type="match status" value="1"/>
</dbReference>
<evidence type="ECO:0000313" key="2">
    <source>
        <dbReference type="EMBL" id="MCQ0969625.1"/>
    </source>
</evidence>
<protein>
    <recommendedName>
        <fullName evidence="1">5-oxoprolinase subunit A</fullName>
        <shortName evidence="1">5-OPase subunit A</shortName>
        <ecNumber evidence="1">3.5.2.9</ecNumber>
    </recommendedName>
    <alternativeName>
        <fullName evidence="1">5-oxoprolinase (ATP-hydrolyzing) subunit A</fullName>
    </alternativeName>
</protein>
<keyword evidence="1" id="KW-0378">Hydrolase</keyword>
<dbReference type="RefSeq" id="WP_255328631.1">
    <property type="nucleotide sequence ID" value="NZ_JAKZEU010000002.1"/>
</dbReference>
<reference evidence="2 3" key="1">
    <citation type="submission" date="2022-03" db="EMBL/GenBank/DDBJ databases">
        <authorList>
            <person name="He Y."/>
        </authorList>
    </citation>
    <scope>NUCLEOTIDE SEQUENCE [LARGE SCALE GENOMIC DNA]</scope>
    <source>
        <strain evidence="2 3">TK19116</strain>
    </source>
</reference>
<dbReference type="EMBL" id="JAKZEU010000002">
    <property type="protein sequence ID" value="MCQ0969625.1"/>
    <property type="molecule type" value="Genomic_DNA"/>
</dbReference>
<keyword evidence="1" id="KW-0067">ATP-binding</keyword>
<dbReference type="Gene3D" id="3.20.20.370">
    <property type="entry name" value="Glycoside hydrolase/deacetylase"/>
    <property type="match status" value="1"/>
</dbReference>
<evidence type="ECO:0000313" key="3">
    <source>
        <dbReference type="Proteomes" id="UP001203945"/>
    </source>
</evidence>